<dbReference type="Proteomes" id="UP000305709">
    <property type="component" value="Unassembled WGS sequence"/>
</dbReference>
<dbReference type="AlphaFoldDB" id="A0A5C4NIF7"/>
<dbReference type="RefSeq" id="WP_139080403.1">
    <property type="nucleotide sequence ID" value="NZ_VDFV01000003.1"/>
</dbReference>
<evidence type="ECO:0000259" key="1">
    <source>
        <dbReference type="Pfam" id="PF06568"/>
    </source>
</evidence>
<reference evidence="2 3" key="1">
    <citation type="submission" date="2019-06" db="EMBL/GenBank/DDBJ databases">
        <authorList>
            <person name="Jiang L."/>
        </authorList>
    </citation>
    <scope>NUCLEOTIDE SEQUENCE [LARGE SCALE GENOMIC DNA]</scope>
    <source>
        <strain evidence="2 3">YIM 48858</strain>
    </source>
</reference>
<dbReference type="OrthoDB" id="8244198at2"/>
<feature type="domain" description="YjiS-like" evidence="1">
    <location>
        <begin position="27"/>
        <end position="62"/>
    </location>
</feature>
<organism evidence="2 3">
    <name type="scientific">Rubellimicrobium roseum</name>
    <dbReference type="NCBI Taxonomy" id="687525"/>
    <lineage>
        <taxon>Bacteria</taxon>
        <taxon>Pseudomonadati</taxon>
        <taxon>Pseudomonadota</taxon>
        <taxon>Alphaproteobacteria</taxon>
        <taxon>Rhodobacterales</taxon>
        <taxon>Roseobacteraceae</taxon>
        <taxon>Rubellimicrobium</taxon>
    </lineage>
</organism>
<evidence type="ECO:0000313" key="2">
    <source>
        <dbReference type="EMBL" id="TNC73720.1"/>
    </source>
</evidence>
<proteinExistence type="predicted"/>
<sequence>MAYAHDTHHAATGLSLAERIGQLRADLATRIARYRLYRETLAELSTLGPRELHDLGLNTADLPALARSAAYGA</sequence>
<keyword evidence="3" id="KW-1185">Reference proteome</keyword>
<gene>
    <name evidence="2" type="ORF">FHG71_04345</name>
</gene>
<dbReference type="EMBL" id="VDFV01000003">
    <property type="protein sequence ID" value="TNC73720.1"/>
    <property type="molecule type" value="Genomic_DNA"/>
</dbReference>
<comment type="caution">
    <text evidence="2">The sequence shown here is derived from an EMBL/GenBank/DDBJ whole genome shotgun (WGS) entry which is preliminary data.</text>
</comment>
<dbReference type="InterPro" id="IPR009506">
    <property type="entry name" value="YjiS-like"/>
</dbReference>
<evidence type="ECO:0000313" key="3">
    <source>
        <dbReference type="Proteomes" id="UP000305709"/>
    </source>
</evidence>
<name>A0A5C4NIF7_9RHOB</name>
<accession>A0A5C4NIF7</accession>
<dbReference type="Pfam" id="PF06568">
    <property type="entry name" value="YjiS-like"/>
    <property type="match status" value="1"/>
</dbReference>
<protein>
    <submittedName>
        <fullName evidence="2">DUF1127 domain-containing protein</fullName>
    </submittedName>
</protein>